<dbReference type="Proteomes" id="UP000299102">
    <property type="component" value="Unassembled WGS sequence"/>
</dbReference>
<dbReference type="AlphaFoldDB" id="A0A4C1Z512"/>
<sequence length="642" mass="72176">MMQRFVGGDSNAVCDIVTGDASWIYCYDPETKRRSAQWVSPLEELPIKVKRGRSLGKKMVASFFGMTEFCAINAVEMRSLRTMYGVSQKNRCGNSDVRERCGLKEDVVTRVERGMFGHLDRMNESRLAQKSIERTRVVDRSVRVSLENPLQTNLVDTYKAGLVDSSAFRPTNSDPRAHIQKHLQLIKDASKQNVDILVFPLASLNHGTYAEEQRSQDFASPTPSSDDVPCDSHQYPEEISSISYATRDARMYVAINVPEKRYCNDKLEIFNSRVVFDRNGKIIKRYSEQPPGNTDCAVIESNRTFETDFGVTFALLSDSDLVYRQNYESLLKSDVENCILYADSAVYAEFALTNFPSTWAYVHKVNLLVSDTSDRVAGLTGVYATREVKTLDSGSHLLTMEIQKGAYKGNPTRIPSLRGFHGATSEHSVDLHSHSVEFLESALTNKGHRAVLCQTGFCCDFFLKTSGQHSGQLALAVFNGVRKIGTTALGLQACRVMSCHEVVDDNCMLRLPKESGLVFESVRISGNFSEQNSQQYPEIIMDVSSLDENQFIFDSVNDEGQRHTSISLTAARDVAQLGILSRDFPRDANDAENFKLNTTQNRKETFGENYLDKSQIVNFFDSLWITIRIPVFIVSIYVLEQI</sequence>
<name>A0A4C1Z512_EUMVA</name>
<dbReference type="Pfam" id="PF19018">
    <property type="entry name" value="Vanin_C"/>
    <property type="match status" value="1"/>
</dbReference>
<dbReference type="Gene3D" id="3.30.420.10">
    <property type="entry name" value="Ribonuclease H-like superfamily/Ribonuclease H"/>
    <property type="match status" value="1"/>
</dbReference>
<comment type="similarity">
    <text evidence="1">Belongs to the carbon-nitrogen hydrolase superfamily. BTD/VNN family.</text>
</comment>
<feature type="domain" description="CN hydrolase" evidence="4">
    <location>
        <begin position="158"/>
        <end position="404"/>
    </location>
</feature>
<comment type="caution">
    <text evidence="5">The sequence shown here is derived from an EMBL/GenBank/DDBJ whole genome shotgun (WGS) entry which is preliminary data.</text>
</comment>
<gene>
    <name evidence="5" type="ORF">EVAR_56517_1</name>
</gene>
<dbReference type="OrthoDB" id="10250282at2759"/>
<dbReference type="GO" id="GO:0016787">
    <property type="term" value="F:hydrolase activity"/>
    <property type="evidence" value="ECO:0007669"/>
    <property type="project" value="UniProtKB-KW"/>
</dbReference>
<feature type="compositionally biased region" description="Polar residues" evidence="3">
    <location>
        <begin position="216"/>
        <end position="225"/>
    </location>
</feature>
<feature type="region of interest" description="Disordered" evidence="3">
    <location>
        <begin position="212"/>
        <end position="233"/>
    </location>
</feature>
<dbReference type="InterPro" id="IPR036397">
    <property type="entry name" value="RNaseH_sf"/>
</dbReference>
<reference evidence="5 6" key="1">
    <citation type="journal article" date="2019" name="Commun. Biol.">
        <title>The bagworm genome reveals a unique fibroin gene that provides high tensile strength.</title>
        <authorList>
            <person name="Kono N."/>
            <person name="Nakamura H."/>
            <person name="Ohtoshi R."/>
            <person name="Tomita M."/>
            <person name="Numata K."/>
            <person name="Arakawa K."/>
        </authorList>
    </citation>
    <scope>NUCLEOTIDE SEQUENCE [LARGE SCALE GENOMIC DNA]</scope>
</reference>
<evidence type="ECO:0000256" key="3">
    <source>
        <dbReference type="SAM" id="MobiDB-lite"/>
    </source>
</evidence>
<dbReference type="InterPro" id="IPR040154">
    <property type="entry name" value="Biotinidase/VNN"/>
</dbReference>
<dbReference type="PROSITE" id="PS50263">
    <property type="entry name" value="CN_HYDROLASE"/>
    <property type="match status" value="1"/>
</dbReference>
<dbReference type="PANTHER" id="PTHR10609">
    <property type="entry name" value="BIOTINIDASE-RELATED"/>
    <property type="match status" value="1"/>
</dbReference>
<accession>A0A4C1Z512</accession>
<dbReference type="InterPro" id="IPR036526">
    <property type="entry name" value="C-N_Hydrolase_sf"/>
</dbReference>
<evidence type="ECO:0000256" key="2">
    <source>
        <dbReference type="ARBA" id="ARBA00022801"/>
    </source>
</evidence>
<dbReference type="Pfam" id="PF00795">
    <property type="entry name" value="CN_hydrolase"/>
    <property type="match status" value="1"/>
</dbReference>
<evidence type="ECO:0000259" key="4">
    <source>
        <dbReference type="PROSITE" id="PS50263"/>
    </source>
</evidence>
<evidence type="ECO:0000256" key="1">
    <source>
        <dbReference type="ARBA" id="ARBA00008225"/>
    </source>
</evidence>
<dbReference type="Gene3D" id="3.60.110.10">
    <property type="entry name" value="Carbon-nitrogen hydrolase"/>
    <property type="match status" value="1"/>
</dbReference>
<dbReference type="InterPro" id="IPR003010">
    <property type="entry name" value="C-N_Hydrolase"/>
</dbReference>
<dbReference type="EMBL" id="BGZK01001648">
    <property type="protein sequence ID" value="GBP83911.1"/>
    <property type="molecule type" value="Genomic_DNA"/>
</dbReference>
<keyword evidence="2" id="KW-0378">Hydrolase</keyword>
<dbReference type="STRING" id="151549.A0A4C1Z512"/>
<keyword evidence="6" id="KW-1185">Reference proteome</keyword>
<dbReference type="PANTHER" id="PTHR10609:SF14">
    <property type="entry name" value="BIOTINIDASE"/>
    <property type="match status" value="1"/>
</dbReference>
<dbReference type="InterPro" id="IPR043957">
    <property type="entry name" value="Vanin_C"/>
</dbReference>
<organism evidence="5 6">
    <name type="scientific">Eumeta variegata</name>
    <name type="common">Bagworm moth</name>
    <name type="synonym">Eumeta japonica</name>
    <dbReference type="NCBI Taxonomy" id="151549"/>
    <lineage>
        <taxon>Eukaryota</taxon>
        <taxon>Metazoa</taxon>
        <taxon>Ecdysozoa</taxon>
        <taxon>Arthropoda</taxon>
        <taxon>Hexapoda</taxon>
        <taxon>Insecta</taxon>
        <taxon>Pterygota</taxon>
        <taxon>Neoptera</taxon>
        <taxon>Endopterygota</taxon>
        <taxon>Lepidoptera</taxon>
        <taxon>Glossata</taxon>
        <taxon>Ditrysia</taxon>
        <taxon>Tineoidea</taxon>
        <taxon>Psychidae</taxon>
        <taxon>Oiketicinae</taxon>
        <taxon>Eumeta</taxon>
    </lineage>
</organism>
<evidence type="ECO:0000313" key="5">
    <source>
        <dbReference type="EMBL" id="GBP83911.1"/>
    </source>
</evidence>
<proteinExistence type="inferred from homology"/>
<dbReference type="GO" id="GO:0003676">
    <property type="term" value="F:nucleic acid binding"/>
    <property type="evidence" value="ECO:0007669"/>
    <property type="project" value="InterPro"/>
</dbReference>
<protein>
    <submittedName>
        <fullName evidence="5">Vanin-like protein 2</fullName>
    </submittedName>
</protein>
<dbReference type="SUPFAM" id="SSF56317">
    <property type="entry name" value="Carbon-nitrogen hydrolase"/>
    <property type="match status" value="1"/>
</dbReference>
<evidence type="ECO:0000313" key="6">
    <source>
        <dbReference type="Proteomes" id="UP000299102"/>
    </source>
</evidence>